<keyword evidence="4" id="KW-1185">Reference proteome</keyword>
<feature type="compositionally biased region" description="Polar residues" evidence="1">
    <location>
        <begin position="1"/>
        <end position="20"/>
    </location>
</feature>
<organism evidence="3 4">
    <name type="scientific">Galerina marginata (strain CBS 339.88)</name>
    <dbReference type="NCBI Taxonomy" id="685588"/>
    <lineage>
        <taxon>Eukaryota</taxon>
        <taxon>Fungi</taxon>
        <taxon>Dikarya</taxon>
        <taxon>Basidiomycota</taxon>
        <taxon>Agaricomycotina</taxon>
        <taxon>Agaricomycetes</taxon>
        <taxon>Agaricomycetidae</taxon>
        <taxon>Agaricales</taxon>
        <taxon>Agaricineae</taxon>
        <taxon>Strophariaceae</taxon>
        <taxon>Galerina</taxon>
    </lineage>
</organism>
<reference evidence="4" key="1">
    <citation type="journal article" date="2014" name="Proc. Natl. Acad. Sci. U.S.A.">
        <title>Extensive sampling of basidiomycete genomes demonstrates inadequacy of the white-rot/brown-rot paradigm for wood decay fungi.</title>
        <authorList>
            <person name="Riley R."/>
            <person name="Salamov A.A."/>
            <person name="Brown D.W."/>
            <person name="Nagy L.G."/>
            <person name="Floudas D."/>
            <person name="Held B.W."/>
            <person name="Levasseur A."/>
            <person name="Lombard V."/>
            <person name="Morin E."/>
            <person name="Otillar R."/>
            <person name="Lindquist E.A."/>
            <person name="Sun H."/>
            <person name="LaButti K.M."/>
            <person name="Schmutz J."/>
            <person name="Jabbour D."/>
            <person name="Luo H."/>
            <person name="Baker S.E."/>
            <person name="Pisabarro A.G."/>
            <person name="Walton J.D."/>
            <person name="Blanchette R.A."/>
            <person name="Henrissat B."/>
            <person name="Martin F."/>
            <person name="Cullen D."/>
            <person name="Hibbett D.S."/>
            <person name="Grigoriev I.V."/>
        </authorList>
    </citation>
    <scope>NUCLEOTIDE SEQUENCE [LARGE SCALE GENOMIC DNA]</scope>
    <source>
        <strain evidence="4">CBS 339.88</strain>
    </source>
</reference>
<dbReference type="HOGENOM" id="CLU_103448_0_0_1"/>
<feature type="non-terminal residue" evidence="3">
    <location>
        <position position="183"/>
    </location>
</feature>
<keyword evidence="2" id="KW-0472">Membrane</keyword>
<dbReference type="Proteomes" id="UP000027222">
    <property type="component" value="Unassembled WGS sequence"/>
</dbReference>
<evidence type="ECO:0000313" key="3">
    <source>
        <dbReference type="EMBL" id="KDR72976.1"/>
    </source>
</evidence>
<name>A0A067SQ37_GALM3</name>
<sequence>SFASTSNLDLEAQRPTTPVSALSPAVTHTAWTAPAARMMDPMDEQFGYTLSSSRTHESRHDQRQSIADIPPPYAEEADITLPEYTLHAPEPMTLAMYLFRFGFLFPPFWLFGAFILFSPLREPPSTSDDTPAWMPEKTEAERQQIIATMREVELKWAKRCLWAFVILTLLAVGGGLAAWGILR</sequence>
<keyword evidence="2" id="KW-0812">Transmembrane</keyword>
<keyword evidence="2" id="KW-1133">Transmembrane helix</keyword>
<feature type="transmembrane region" description="Helical" evidence="2">
    <location>
        <begin position="94"/>
        <end position="117"/>
    </location>
</feature>
<evidence type="ECO:0000256" key="2">
    <source>
        <dbReference type="SAM" id="Phobius"/>
    </source>
</evidence>
<feature type="transmembrane region" description="Helical" evidence="2">
    <location>
        <begin position="160"/>
        <end position="182"/>
    </location>
</feature>
<dbReference type="AlphaFoldDB" id="A0A067SQ37"/>
<protein>
    <submittedName>
        <fullName evidence="3">Uncharacterized protein</fullName>
    </submittedName>
</protein>
<dbReference type="EMBL" id="KL142387">
    <property type="protein sequence ID" value="KDR72976.1"/>
    <property type="molecule type" value="Genomic_DNA"/>
</dbReference>
<feature type="non-terminal residue" evidence="3">
    <location>
        <position position="1"/>
    </location>
</feature>
<accession>A0A067SQ37</accession>
<evidence type="ECO:0000313" key="4">
    <source>
        <dbReference type="Proteomes" id="UP000027222"/>
    </source>
</evidence>
<dbReference type="OrthoDB" id="3358294at2759"/>
<feature type="region of interest" description="Disordered" evidence="1">
    <location>
        <begin position="1"/>
        <end position="21"/>
    </location>
</feature>
<proteinExistence type="predicted"/>
<gene>
    <name evidence="3" type="ORF">GALMADRAFT_26921</name>
</gene>
<evidence type="ECO:0000256" key="1">
    <source>
        <dbReference type="SAM" id="MobiDB-lite"/>
    </source>
</evidence>